<dbReference type="SUPFAM" id="SSF117281">
    <property type="entry name" value="Kelch motif"/>
    <property type="match status" value="1"/>
</dbReference>
<keyword evidence="1" id="KW-0880">Kelch repeat</keyword>
<dbReference type="WBParaSite" id="SMUV_0000491601-mRNA-1">
    <property type="protein sequence ID" value="SMUV_0000491601-mRNA-1"/>
    <property type="gene ID" value="SMUV_0000491601"/>
</dbReference>
<protein>
    <submittedName>
        <fullName evidence="4">BACK domain-containing protein</fullName>
    </submittedName>
</protein>
<dbReference type="Gene3D" id="1.25.40.420">
    <property type="match status" value="1"/>
</dbReference>
<accession>A0A0N5AKA3</accession>
<sequence>MFDVASYLLLDPLLDFLSHEIERLVDYNTLIPLLRFAERRHLPLARRIWEMILHNFDKLYECKSFITLTESEMLKILQDYRTNITRYEEKAIIEEWLFRNKSSRVAADPNSLRAWLAHRVSIAGVSSCRRVPHKILLATGGFSNDATDVVEIFDSNCCKWFLSNFRLRKNIAYHQSVIINGDLYTIGGCDGSEYRNETSQYNFTKFDVRKIGCMHSRRCYVSCALLSENTIIAAGGHDGFLRQKSAEIFYIPTNQWTLTSEMKRRSKKSKNSLKLLYRSDGNCVMLNGIAYVIGGFDGNNCLDSLEYYDCMQNRWTTIRKPMSEPRSGLGSVALGNAIFVCGGFDRRKRLGTSALFDPREGRWHSMAEMKVGRSNFGIELLNEQVVVAGGYTRDKWGAGVMNVCEAYDIRANCWMELPPLNQAKSALRVSYIDDYGTIVQLYKTVESENFGFSFYDY</sequence>
<dbReference type="InterPro" id="IPR006652">
    <property type="entry name" value="Kelch_1"/>
</dbReference>
<evidence type="ECO:0000313" key="4">
    <source>
        <dbReference type="WBParaSite" id="SMUV_0000491601-mRNA-1"/>
    </source>
</evidence>
<keyword evidence="2" id="KW-0677">Repeat</keyword>
<evidence type="ECO:0000256" key="1">
    <source>
        <dbReference type="ARBA" id="ARBA00022441"/>
    </source>
</evidence>
<keyword evidence="3" id="KW-1185">Reference proteome</keyword>
<dbReference type="STRING" id="451379.A0A0N5AKA3"/>
<dbReference type="PANTHER" id="PTHR45632">
    <property type="entry name" value="LD33804P"/>
    <property type="match status" value="1"/>
</dbReference>
<dbReference type="InterPro" id="IPR015915">
    <property type="entry name" value="Kelch-typ_b-propeller"/>
</dbReference>
<organism evidence="3 4">
    <name type="scientific">Syphacia muris</name>
    <dbReference type="NCBI Taxonomy" id="451379"/>
    <lineage>
        <taxon>Eukaryota</taxon>
        <taxon>Metazoa</taxon>
        <taxon>Ecdysozoa</taxon>
        <taxon>Nematoda</taxon>
        <taxon>Chromadorea</taxon>
        <taxon>Rhabditida</taxon>
        <taxon>Spirurina</taxon>
        <taxon>Oxyuridomorpha</taxon>
        <taxon>Oxyuroidea</taxon>
        <taxon>Oxyuridae</taxon>
        <taxon>Syphacia</taxon>
    </lineage>
</organism>
<dbReference type="Pfam" id="PF01344">
    <property type="entry name" value="Kelch_1"/>
    <property type="match status" value="3"/>
</dbReference>
<evidence type="ECO:0000313" key="3">
    <source>
        <dbReference type="Proteomes" id="UP000046393"/>
    </source>
</evidence>
<evidence type="ECO:0000256" key="2">
    <source>
        <dbReference type="ARBA" id="ARBA00022737"/>
    </source>
</evidence>
<dbReference type="AlphaFoldDB" id="A0A0N5AKA3"/>
<dbReference type="PANTHER" id="PTHR45632:SF3">
    <property type="entry name" value="KELCH-LIKE PROTEIN 32"/>
    <property type="match status" value="1"/>
</dbReference>
<dbReference type="CDD" id="cd14733">
    <property type="entry name" value="BACK"/>
    <property type="match status" value="1"/>
</dbReference>
<dbReference type="Proteomes" id="UP000046393">
    <property type="component" value="Unplaced"/>
</dbReference>
<reference evidence="4" key="1">
    <citation type="submission" date="2017-02" db="UniProtKB">
        <authorList>
            <consortium name="WormBaseParasite"/>
        </authorList>
    </citation>
    <scope>IDENTIFICATION</scope>
</reference>
<dbReference type="Gene3D" id="2.120.10.80">
    <property type="entry name" value="Kelch-type beta propeller"/>
    <property type="match status" value="2"/>
</dbReference>
<name>A0A0N5AKA3_9BILA</name>
<dbReference type="SMART" id="SM00612">
    <property type="entry name" value="Kelch"/>
    <property type="match status" value="6"/>
</dbReference>
<proteinExistence type="predicted"/>